<dbReference type="Proteomes" id="UP001497535">
    <property type="component" value="Unassembled WGS sequence"/>
</dbReference>
<gene>
    <name evidence="1" type="ORF">MENTE1834_LOCUS20359</name>
</gene>
<reference evidence="1" key="1">
    <citation type="submission" date="2023-11" db="EMBL/GenBank/DDBJ databases">
        <authorList>
            <person name="Poullet M."/>
        </authorList>
    </citation>
    <scope>NUCLEOTIDE SEQUENCE</scope>
    <source>
        <strain evidence="1">E1834</strain>
    </source>
</reference>
<organism evidence="1 2">
    <name type="scientific">Meloidogyne enterolobii</name>
    <name type="common">Root-knot nematode worm</name>
    <name type="synonym">Meloidogyne mayaguensis</name>
    <dbReference type="NCBI Taxonomy" id="390850"/>
    <lineage>
        <taxon>Eukaryota</taxon>
        <taxon>Metazoa</taxon>
        <taxon>Ecdysozoa</taxon>
        <taxon>Nematoda</taxon>
        <taxon>Chromadorea</taxon>
        <taxon>Rhabditida</taxon>
        <taxon>Tylenchina</taxon>
        <taxon>Tylenchomorpha</taxon>
        <taxon>Tylenchoidea</taxon>
        <taxon>Meloidogynidae</taxon>
        <taxon>Meloidogyninae</taxon>
        <taxon>Meloidogyne</taxon>
    </lineage>
</organism>
<comment type="caution">
    <text evidence="1">The sequence shown here is derived from an EMBL/GenBank/DDBJ whole genome shotgun (WGS) entry which is preliminary data.</text>
</comment>
<evidence type="ECO:0000313" key="1">
    <source>
        <dbReference type="EMBL" id="CAK5073672.1"/>
    </source>
</evidence>
<evidence type="ECO:0000313" key="2">
    <source>
        <dbReference type="Proteomes" id="UP001497535"/>
    </source>
</evidence>
<keyword evidence="2" id="KW-1185">Reference proteome</keyword>
<sequence>MQQITDFFYHAKGDLFYGFLLLFSSILAFLLRHFGSFGTRRRLDGFIGFGITLFVAGRMLFCSLIVVVVHLVMFRFIKNPRLLPNLSFYGTFVFLAILRLIHFVGPYFTYRTYSDALTKWKRPLLWSKLYPLLIGKMKTLSWSLPSLIFLTWLDPVNVLRGERTASLLGLFYDFVWCALAFVYLRMRIYSAWMVAESICLLTGIGLYPKEGKSTPGNGPTEMQKIMYVLNF</sequence>
<protein>
    <submittedName>
        <fullName evidence="1">Uncharacterized protein</fullName>
    </submittedName>
</protein>
<name>A0ACB0Z5A2_MELEN</name>
<dbReference type="EMBL" id="CAVMJV010000024">
    <property type="protein sequence ID" value="CAK5073672.1"/>
    <property type="molecule type" value="Genomic_DNA"/>
</dbReference>
<accession>A0ACB0Z5A2</accession>
<proteinExistence type="predicted"/>